<evidence type="ECO:0000313" key="3">
    <source>
        <dbReference type="EMBL" id="KAG2949037.1"/>
    </source>
</evidence>
<dbReference type="Proteomes" id="UP000760860">
    <property type="component" value="Unassembled WGS sequence"/>
</dbReference>
<reference evidence="6 7" key="1">
    <citation type="submission" date="2018-01" db="EMBL/GenBank/DDBJ databases">
        <title>Draft genome of the strawberry crown rot pathogen Phytophthora cactorum.</title>
        <authorList>
            <person name="Armitage A.D."/>
            <person name="Lysoe E."/>
            <person name="Nellist C.F."/>
            <person name="Harrison R.J."/>
            <person name="Brurberg M.B."/>
        </authorList>
    </citation>
    <scope>NUCLEOTIDE SEQUENCE [LARGE SCALE GENOMIC DNA]</scope>
    <source>
        <strain evidence="6 7">10300</strain>
    </source>
</reference>
<dbReference type="EMBL" id="MJFZ01000300">
    <property type="protein sequence ID" value="RAW31931.1"/>
    <property type="molecule type" value="Genomic_DNA"/>
</dbReference>
<dbReference type="AlphaFoldDB" id="A0A329S5A0"/>
<protein>
    <submittedName>
        <fullName evidence="6">Uncharacterized protein</fullName>
    </submittedName>
</protein>
<dbReference type="Proteomes" id="UP000736787">
    <property type="component" value="Unassembled WGS sequence"/>
</dbReference>
<dbReference type="Proteomes" id="UP000697107">
    <property type="component" value="Unassembled WGS sequence"/>
</dbReference>
<evidence type="ECO:0000313" key="4">
    <source>
        <dbReference type="EMBL" id="KAG2985045.1"/>
    </source>
</evidence>
<dbReference type="EMBL" id="RCMG01000135">
    <property type="protein sequence ID" value="KAG2862170.1"/>
    <property type="molecule type" value="Genomic_DNA"/>
</dbReference>
<gene>
    <name evidence="6" type="ORF">PC110_g11733</name>
    <name evidence="1" type="ORF">PC113_g6536</name>
    <name evidence="2" type="ORF">PC115_g8313</name>
    <name evidence="3" type="ORF">PC117_g5546</name>
    <name evidence="4" type="ORF">PC118_g8534</name>
    <name evidence="5" type="ORF">PC129_g2933</name>
</gene>
<reference evidence="1" key="2">
    <citation type="submission" date="2018-10" db="EMBL/GenBank/DDBJ databases">
        <title>Effector identification in a new, highly contiguous assembly of the strawberry crown rot pathogen Phytophthora cactorum.</title>
        <authorList>
            <person name="Armitage A.D."/>
            <person name="Nellist C.F."/>
            <person name="Bates H."/>
            <person name="Vickerstaff R.J."/>
            <person name="Harrison R.J."/>
        </authorList>
    </citation>
    <scope>NUCLEOTIDE SEQUENCE</scope>
    <source>
        <strain evidence="1">15-7</strain>
        <strain evidence="2">4032</strain>
        <strain evidence="3">4040</strain>
        <strain evidence="4">P415</strain>
        <strain evidence="5">P421</strain>
    </source>
</reference>
<dbReference type="Proteomes" id="UP000735874">
    <property type="component" value="Unassembled WGS sequence"/>
</dbReference>
<accession>A0A329S5A0</accession>
<sequence length="93" mass="10283">MRVELDKSERYALDQPTAIEALLEQPGLASANGVRVPVGEEGIEVEDNEPQLLTKAEAPEEPIIRGFQSLVGNLPWFVRCKRPDISFAVHKAT</sequence>
<name>A0A329S5A0_9STRA</name>
<evidence type="ECO:0000313" key="2">
    <source>
        <dbReference type="EMBL" id="KAG2925297.1"/>
    </source>
</evidence>
<comment type="caution">
    <text evidence="6">The sequence shown here is derived from an EMBL/GenBank/DDBJ whole genome shotgun (WGS) entry which is preliminary data.</text>
</comment>
<dbReference type="Proteomes" id="UP000251314">
    <property type="component" value="Unassembled WGS sequence"/>
</dbReference>
<dbReference type="EMBL" id="RCMV01000056">
    <property type="protein sequence ID" value="KAG3226503.1"/>
    <property type="molecule type" value="Genomic_DNA"/>
</dbReference>
<dbReference type="Proteomes" id="UP000774804">
    <property type="component" value="Unassembled WGS sequence"/>
</dbReference>
<dbReference type="EMBL" id="RCMI01000213">
    <property type="protein sequence ID" value="KAG2925297.1"/>
    <property type="molecule type" value="Genomic_DNA"/>
</dbReference>
<keyword evidence="7" id="KW-1185">Reference proteome</keyword>
<evidence type="ECO:0000313" key="7">
    <source>
        <dbReference type="Proteomes" id="UP000251314"/>
    </source>
</evidence>
<evidence type="ECO:0000313" key="5">
    <source>
        <dbReference type="EMBL" id="KAG3226503.1"/>
    </source>
</evidence>
<evidence type="ECO:0000313" key="6">
    <source>
        <dbReference type="EMBL" id="RAW31931.1"/>
    </source>
</evidence>
<dbReference type="EMBL" id="RCMK01000098">
    <property type="protein sequence ID" value="KAG2949037.1"/>
    <property type="molecule type" value="Genomic_DNA"/>
</dbReference>
<proteinExistence type="predicted"/>
<dbReference type="OrthoDB" id="126679at2759"/>
<organism evidence="6 7">
    <name type="scientific">Phytophthora cactorum</name>
    <dbReference type="NCBI Taxonomy" id="29920"/>
    <lineage>
        <taxon>Eukaryota</taxon>
        <taxon>Sar</taxon>
        <taxon>Stramenopiles</taxon>
        <taxon>Oomycota</taxon>
        <taxon>Peronosporomycetes</taxon>
        <taxon>Peronosporales</taxon>
        <taxon>Peronosporaceae</taxon>
        <taxon>Phytophthora</taxon>
    </lineage>
</organism>
<evidence type="ECO:0000313" key="1">
    <source>
        <dbReference type="EMBL" id="KAG2862170.1"/>
    </source>
</evidence>
<dbReference type="EMBL" id="RCML01000220">
    <property type="protein sequence ID" value="KAG2985045.1"/>
    <property type="molecule type" value="Genomic_DNA"/>
</dbReference>
<dbReference type="VEuPathDB" id="FungiDB:PC110_g11733"/>